<accession>A0ABW0IBF4</accession>
<keyword evidence="3" id="KW-1185">Reference proteome</keyword>
<dbReference type="EMBL" id="JBHSMA010000003">
    <property type="protein sequence ID" value="MFC5410239.1"/>
    <property type="molecule type" value="Genomic_DNA"/>
</dbReference>
<feature type="chain" id="PRO_5045731710" evidence="1">
    <location>
        <begin position="23"/>
        <end position="65"/>
    </location>
</feature>
<evidence type="ECO:0000313" key="2">
    <source>
        <dbReference type="EMBL" id="MFC5410239.1"/>
    </source>
</evidence>
<dbReference type="Proteomes" id="UP001596106">
    <property type="component" value="Unassembled WGS sequence"/>
</dbReference>
<comment type="caution">
    <text evidence="2">The sequence shown here is derived from an EMBL/GenBank/DDBJ whole genome shotgun (WGS) entry which is preliminary data.</text>
</comment>
<feature type="signal peptide" evidence="1">
    <location>
        <begin position="1"/>
        <end position="22"/>
    </location>
</feature>
<dbReference type="RefSeq" id="WP_379845451.1">
    <property type="nucleotide sequence ID" value="NZ_JBHSMA010000003.1"/>
</dbReference>
<sequence length="65" mass="7309">MKKLIVLLLLVCVGHLSVSAMGHPHNLFSAHQKVKQYAPKVRDPRRSACCQPKRTLIEYVRALAS</sequence>
<organism evidence="2 3">
    <name type="scientific">Larkinella bovis</name>
    <dbReference type="NCBI Taxonomy" id="683041"/>
    <lineage>
        <taxon>Bacteria</taxon>
        <taxon>Pseudomonadati</taxon>
        <taxon>Bacteroidota</taxon>
        <taxon>Cytophagia</taxon>
        <taxon>Cytophagales</taxon>
        <taxon>Spirosomataceae</taxon>
        <taxon>Larkinella</taxon>
    </lineage>
</organism>
<gene>
    <name evidence="2" type="ORF">ACFPMF_13015</name>
</gene>
<evidence type="ECO:0000256" key="1">
    <source>
        <dbReference type="SAM" id="SignalP"/>
    </source>
</evidence>
<reference evidence="3" key="1">
    <citation type="journal article" date="2019" name="Int. J. Syst. Evol. Microbiol.">
        <title>The Global Catalogue of Microorganisms (GCM) 10K type strain sequencing project: providing services to taxonomists for standard genome sequencing and annotation.</title>
        <authorList>
            <consortium name="The Broad Institute Genomics Platform"/>
            <consortium name="The Broad Institute Genome Sequencing Center for Infectious Disease"/>
            <person name="Wu L."/>
            <person name="Ma J."/>
        </authorList>
    </citation>
    <scope>NUCLEOTIDE SEQUENCE [LARGE SCALE GENOMIC DNA]</scope>
    <source>
        <strain evidence="3">CCUG 55250</strain>
    </source>
</reference>
<name>A0ABW0IBF4_9BACT</name>
<evidence type="ECO:0000313" key="3">
    <source>
        <dbReference type="Proteomes" id="UP001596106"/>
    </source>
</evidence>
<protein>
    <submittedName>
        <fullName evidence="2">Uncharacterized protein</fullName>
    </submittedName>
</protein>
<keyword evidence="1" id="KW-0732">Signal</keyword>
<proteinExistence type="predicted"/>